<protein>
    <submittedName>
        <fullName evidence="1">17548_t:CDS:1</fullName>
    </submittedName>
</protein>
<evidence type="ECO:0000313" key="2">
    <source>
        <dbReference type="Proteomes" id="UP000789405"/>
    </source>
</evidence>
<keyword evidence="2" id="KW-1185">Reference proteome</keyword>
<dbReference type="EMBL" id="CAJVPY010025091">
    <property type="protein sequence ID" value="CAG8787732.1"/>
    <property type="molecule type" value="Genomic_DNA"/>
</dbReference>
<evidence type="ECO:0000313" key="1">
    <source>
        <dbReference type="EMBL" id="CAG8787732.1"/>
    </source>
</evidence>
<gene>
    <name evidence="1" type="ORF">DERYTH_LOCUS20764</name>
</gene>
<comment type="caution">
    <text evidence="1">The sequence shown here is derived from an EMBL/GenBank/DDBJ whole genome shotgun (WGS) entry which is preliminary data.</text>
</comment>
<feature type="non-terminal residue" evidence="1">
    <location>
        <position position="1"/>
    </location>
</feature>
<name>A0A9N9P3V7_9GLOM</name>
<dbReference type="AlphaFoldDB" id="A0A9N9P3V7"/>
<feature type="non-terminal residue" evidence="1">
    <location>
        <position position="68"/>
    </location>
</feature>
<dbReference type="Proteomes" id="UP000789405">
    <property type="component" value="Unassembled WGS sequence"/>
</dbReference>
<accession>A0A9N9P3V7</accession>
<sequence length="68" mass="7477">MNLIGGQLEVIMSPTHQRTCRRKAEVIRQVCTWHDNNVNLVGTHGGSSSAFTLDDNILGPDAYVVLIN</sequence>
<proteinExistence type="predicted"/>
<reference evidence="1" key="1">
    <citation type="submission" date="2021-06" db="EMBL/GenBank/DDBJ databases">
        <authorList>
            <person name="Kallberg Y."/>
            <person name="Tangrot J."/>
            <person name="Rosling A."/>
        </authorList>
    </citation>
    <scope>NUCLEOTIDE SEQUENCE</scope>
    <source>
        <strain evidence="1">MA453B</strain>
    </source>
</reference>
<dbReference type="OrthoDB" id="2431373at2759"/>
<organism evidence="1 2">
    <name type="scientific">Dentiscutata erythropus</name>
    <dbReference type="NCBI Taxonomy" id="1348616"/>
    <lineage>
        <taxon>Eukaryota</taxon>
        <taxon>Fungi</taxon>
        <taxon>Fungi incertae sedis</taxon>
        <taxon>Mucoromycota</taxon>
        <taxon>Glomeromycotina</taxon>
        <taxon>Glomeromycetes</taxon>
        <taxon>Diversisporales</taxon>
        <taxon>Gigasporaceae</taxon>
        <taxon>Dentiscutata</taxon>
    </lineage>
</organism>